<feature type="domain" description="DUF8040" evidence="9">
    <location>
        <begin position="12"/>
        <end position="103"/>
    </location>
</feature>
<comment type="subcellular location">
    <subcellularLocation>
        <location evidence="2">Nucleus</location>
    </subcellularLocation>
</comment>
<dbReference type="EMBL" id="VAHF01000001">
    <property type="protein sequence ID" value="TXG73166.1"/>
    <property type="molecule type" value="Genomic_DNA"/>
</dbReference>
<evidence type="ECO:0000256" key="2">
    <source>
        <dbReference type="ARBA" id="ARBA00004123"/>
    </source>
</evidence>
<evidence type="ECO:0000256" key="3">
    <source>
        <dbReference type="ARBA" id="ARBA00006958"/>
    </source>
</evidence>
<evidence type="ECO:0000313" key="11">
    <source>
        <dbReference type="Proteomes" id="UP000323000"/>
    </source>
</evidence>
<dbReference type="GO" id="GO:0046872">
    <property type="term" value="F:metal ion binding"/>
    <property type="evidence" value="ECO:0007669"/>
    <property type="project" value="UniProtKB-KW"/>
</dbReference>
<dbReference type="Proteomes" id="UP000323000">
    <property type="component" value="Chromosome 1"/>
</dbReference>
<proteinExistence type="inferred from homology"/>
<dbReference type="InterPro" id="IPR058353">
    <property type="entry name" value="DUF8040"/>
</dbReference>
<comment type="cofactor">
    <cofactor evidence="1">
        <name>a divalent metal cation</name>
        <dbReference type="ChEBI" id="CHEBI:60240"/>
    </cofactor>
</comment>
<comment type="caution">
    <text evidence="10">The sequence shown here is derived from an EMBL/GenBank/DDBJ whole genome shotgun (WGS) entry which is preliminary data.</text>
</comment>
<sequence>MNMLRKRSYTNNQTRLLYLNSIIGGRDIDCINQLRMDKRTFGILCELLRTDGKLKTDGVVTVEKQVCFFLHVLGHYVKNLTISNRSNRSRETISRYFNYVLLGVIRLQDSLLHKPNPVPEYCTDVKWKWFKNCLGVLDGTHIKVCVSENDKPRYRTRKGEIATNVLGVCSQDMKFIFIYPEWEGSASDSRVLHDALSRPTGLKVPTSELCFFN</sequence>
<dbReference type="PANTHER" id="PTHR22930:SF281">
    <property type="entry name" value="NUCLEASE"/>
    <property type="match status" value="1"/>
</dbReference>
<evidence type="ECO:0000256" key="6">
    <source>
        <dbReference type="ARBA" id="ARBA00022801"/>
    </source>
</evidence>
<dbReference type="Pfam" id="PF26138">
    <property type="entry name" value="DUF8040"/>
    <property type="match status" value="1"/>
</dbReference>
<evidence type="ECO:0000313" key="10">
    <source>
        <dbReference type="EMBL" id="TXG73166.1"/>
    </source>
</evidence>
<name>A0A5C7IXF8_9ROSI</name>
<dbReference type="Pfam" id="PF13359">
    <property type="entry name" value="DDE_Tnp_4"/>
    <property type="match status" value="1"/>
</dbReference>
<dbReference type="GO" id="GO:0004518">
    <property type="term" value="F:nuclease activity"/>
    <property type="evidence" value="ECO:0007669"/>
    <property type="project" value="UniProtKB-KW"/>
</dbReference>
<organism evidence="10 11">
    <name type="scientific">Acer yangbiense</name>
    <dbReference type="NCBI Taxonomy" id="1000413"/>
    <lineage>
        <taxon>Eukaryota</taxon>
        <taxon>Viridiplantae</taxon>
        <taxon>Streptophyta</taxon>
        <taxon>Embryophyta</taxon>
        <taxon>Tracheophyta</taxon>
        <taxon>Spermatophyta</taxon>
        <taxon>Magnoliopsida</taxon>
        <taxon>eudicotyledons</taxon>
        <taxon>Gunneridae</taxon>
        <taxon>Pentapetalae</taxon>
        <taxon>rosids</taxon>
        <taxon>malvids</taxon>
        <taxon>Sapindales</taxon>
        <taxon>Sapindaceae</taxon>
        <taxon>Hippocastanoideae</taxon>
        <taxon>Acereae</taxon>
        <taxon>Acer</taxon>
    </lineage>
</organism>
<accession>A0A5C7IXF8</accession>
<evidence type="ECO:0000259" key="8">
    <source>
        <dbReference type="Pfam" id="PF13359"/>
    </source>
</evidence>
<dbReference type="InterPro" id="IPR045249">
    <property type="entry name" value="HARBI1-like"/>
</dbReference>
<feature type="domain" description="DDE Tnp4" evidence="8">
    <location>
        <begin position="137"/>
        <end position="193"/>
    </location>
</feature>
<evidence type="ECO:0000256" key="7">
    <source>
        <dbReference type="ARBA" id="ARBA00023242"/>
    </source>
</evidence>
<evidence type="ECO:0000256" key="5">
    <source>
        <dbReference type="ARBA" id="ARBA00022723"/>
    </source>
</evidence>
<dbReference type="AlphaFoldDB" id="A0A5C7IXF8"/>
<dbReference type="GO" id="GO:0005634">
    <property type="term" value="C:nucleus"/>
    <property type="evidence" value="ECO:0007669"/>
    <property type="project" value="UniProtKB-SubCell"/>
</dbReference>
<dbReference type="GO" id="GO:0016787">
    <property type="term" value="F:hydrolase activity"/>
    <property type="evidence" value="ECO:0007669"/>
    <property type="project" value="UniProtKB-KW"/>
</dbReference>
<gene>
    <name evidence="10" type="ORF">EZV62_001745</name>
</gene>
<keyword evidence="4" id="KW-0540">Nuclease</keyword>
<evidence type="ECO:0000256" key="1">
    <source>
        <dbReference type="ARBA" id="ARBA00001968"/>
    </source>
</evidence>
<dbReference type="OrthoDB" id="1699974at2759"/>
<evidence type="ECO:0000256" key="4">
    <source>
        <dbReference type="ARBA" id="ARBA00022722"/>
    </source>
</evidence>
<dbReference type="PANTHER" id="PTHR22930">
    <property type="match status" value="1"/>
</dbReference>
<comment type="similarity">
    <text evidence="3">Belongs to the HARBI1 family.</text>
</comment>
<keyword evidence="7" id="KW-0539">Nucleus</keyword>
<protein>
    <submittedName>
        <fullName evidence="10">Uncharacterized protein</fullName>
    </submittedName>
</protein>
<keyword evidence="5" id="KW-0479">Metal-binding</keyword>
<keyword evidence="11" id="KW-1185">Reference proteome</keyword>
<keyword evidence="6" id="KW-0378">Hydrolase</keyword>
<reference evidence="11" key="1">
    <citation type="journal article" date="2019" name="Gigascience">
        <title>De novo genome assembly of the endangered Acer yangbiense, a plant species with extremely small populations endemic to Yunnan Province, China.</title>
        <authorList>
            <person name="Yang J."/>
            <person name="Wariss H.M."/>
            <person name="Tao L."/>
            <person name="Zhang R."/>
            <person name="Yun Q."/>
            <person name="Hollingsworth P."/>
            <person name="Dao Z."/>
            <person name="Luo G."/>
            <person name="Guo H."/>
            <person name="Ma Y."/>
            <person name="Sun W."/>
        </authorList>
    </citation>
    <scope>NUCLEOTIDE SEQUENCE [LARGE SCALE GENOMIC DNA]</scope>
    <source>
        <strain evidence="11">cv. Malutang</strain>
    </source>
</reference>
<dbReference type="InterPro" id="IPR027806">
    <property type="entry name" value="HARBI1_dom"/>
</dbReference>
<evidence type="ECO:0000259" key="9">
    <source>
        <dbReference type="Pfam" id="PF26138"/>
    </source>
</evidence>